<evidence type="ECO:0000256" key="2">
    <source>
        <dbReference type="ARBA" id="ARBA00022448"/>
    </source>
</evidence>
<dbReference type="SUPFAM" id="SSF103473">
    <property type="entry name" value="MFS general substrate transporter"/>
    <property type="match status" value="1"/>
</dbReference>
<keyword evidence="2" id="KW-0813">Transport</keyword>
<protein>
    <submittedName>
        <fullName evidence="9">MFS transporter</fullName>
    </submittedName>
</protein>
<dbReference type="Proteomes" id="UP000271678">
    <property type="component" value="Unassembled WGS sequence"/>
</dbReference>
<keyword evidence="4 7" id="KW-1133">Transmembrane helix</keyword>
<sequence length="315" mass="32726">MSASADIRLTGRAATVLGASIVLLEFMAAVTTFVASTVLPVVVGSVHASDRVGLLVSGSAIGLFLAMPVADQLIGALGTAVALLAGVALVIAGGITSAVAADPWTFAGGRLVAGFAGGLLAVFGVGAAVRHLDDAIRRTVVAISSAMWILPGLVAPPLIVAAEHLIGWRWTLLLPVPFVVLVQVVIFHVVPQRPRNAAGRFRPVTLLVPAGVAGFLTAGTGLIGLLCLLVACAGFRSLIPPGTPTDMAHRSRSPGSCSGRPRRPGEPRVWRRREFRCWAIFPPVWRSRSCPSAPARPASVQQRDCHGSSVRCAGW</sequence>
<evidence type="ECO:0000256" key="4">
    <source>
        <dbReference type="ARBA" id="ARBA00022989"/>
    </source>
</evidence>
<evidence type="ECO:0000313" key="10">
    <source>
        <dbReference type="Proteomes" id="UP000271678"/>
    </source>
</evidence>
<proteinExistence type="predicted"/>
<dbReference type="EMBL" id="RJJQ01000017">
    <property type="protein sequence ID" value="RNI20279.1"/>
    <property type="molecule type" value="Genomic_DNA"/>
</dbReference>
<feature type="transmembrane region" description="Helical" evidence="7">
    <location>
        <begin position="172"/>
        <end position="191"/>
    </location>
</feature>
<dbReference type="GO" id="GO:0005886">
    <property type="term" value="C:plasma membrane"/>
    <property type="evidence" value="ECO:0007669"/>
    <property type="project" value="UniProtKB-SubCell"/>
</dbReference>
<dbReference type="InterPro" id="IPR020846">
    <property type="entry name" value="MFS_dom"/>
</dbReference>
<dbReference type="PROSITE" id="PS50850">
    <property type="entry name" value="MFS"/>
    <property type="match status" value="1"/>
</dbReference>
<dbReference type="GO" id="GO:0022857">
    <property type="term" value="F:transmembrane transporter activity"/>
    <property type="evidence" value="ECO:0007669"/>
    <property type="project" value="InterPro"/>
</dbReference>
<evidence type="ECO:0000256" key="6">
    <source>
        <dbReference type="SAM" id="MobiDB-lite"/>
    </source>
</evidence>
<evidence type="ECO:0000256" key="1">
    <source>
        <dbReference type="ARBA" id="ARBA00004429"/>
    </source>
</evidence>
<name>A0A3M9M3W9_9MICO</name>
<evidence type="ECO:0000313" key="9">
    <source>
        <dbReference type="EMBL" id="RNI20279.1"/>
    </source>
</evidence>
<organism evidence="9 10">
    <name type="scientific">Flexivirga caeni</name>
    <dbReference type="NCBI Taxonomy" id="2294115"/>
    <lineage>
        <taxon>Bacteria</taxon>
        <taxon>Bacillati</taxon>
        <taxon>Actinomycetota</taxon>
        <taxon>Actinomycetes</taxon>
        <taxon>Micrococcales</taxon>
        <taxon>Dermacoccaceae</taxon>
        <taxon>Flexivirga</taxon>
    </lineage>
</organism>
<feature type="transmembrane region" description="Helical" evidence="7">
    <location>
        <begin position="203"/>
        <end position="231"/>
    </location>
</feature>
<keyword evidence="3 7" id="KW-0812">Transmembrane</keyword>
<feature type="transmembrane region" description="Helical" evidence="7">
    <location>
        <begin position="77"/>
        <end position="101"/>
    </location>
</feature>
<evidence type="ECO:0000256" key="5">
    <source>
        <dbReference type="ARBA" id="ARBA00023136"/>
    </source>
</evidence>
<feature type="transmembrane region" description="Helical" evidence="7">
    <location>
        <begin position="52"/>
        <end position="70"/>
    </location>
</feature>
<dbReference type="Gene3D" id="1.20.1250.20">
    <property type="entry name" value="MFS general substrate transporter like domains"/>
    <property type="match status" value="1"/>
</dbReference>
<dbReference type="RefSeq" id="WP_123272315.1">
    <property type="nucleotide sequence ID" value="NZ_RJJQ01000017.1"/>
</dbReference>
<evidence type="ECO:0000256" key="3">
    <source>
        <dbReference type="ARBA" id="ARBA00022692"/>
    </source>
</evidence>
<dbReference type="AlphaFoldDB" id="A0A3M9M3W9"/>
<dbReference type="Pfam" id="PF07690">
    <property type="entry name" value="MFS_1"/>
    <property type="match status" value="1"/>
</dbReference>
<dbReference type="InterPro" id="IPR011701">
    <property type="entry name" value="MFS"/>
</dbReference>
<dbReference type="PANTHER" id="PTHR23501">
    <property type="entry name" value="MAJOR FACILITATOR SUPERFAMILY"/>
    <property type="match status" value="1"/>
</dbReference>
<feature type="region of interest" description="Disordered" evidence="6">
    <location>
        <begin position="244"/>
        <end position="266"/>
    </location>
</feature>
<keyword evidence="5 7" id="KW-0472">Membrane</keyword>
<comment type="caution">
    <text evidence="9">The sequence shown here is derived from an EMBL/GenBank/DDBJ whole genome shotgun (WGS) entry which is preliminary data.</text>
</comment>
<feature type="domain" description="Major facilitator superfamily (MFS) profile" evidence="8">
    <location>
        <begin position="17"/>
        <end position="315"/>
    </location>
</feature>
<dbReference type="PANTHER" id="PTHR23501:SF191">
    <property type="entry name" value="VACUOLAR BASIC AMINO ACID TRANSPORTER 4"/>
    <property type="match status" value="1"/>
</dbReference>
<comment type="subcellular location">
    <subcellularLocation>
        <location evidence="1">Cell inner membrane</location>
        <topology evidence="1">Multi-pass membrane protein</topology>
    </subcellularLocation>
</comment>
<accession>A0A3M9M3W9</accession>
<feature type="transmembrane region" description="Helical" evidence="7">
    <location>
        <begin position="107"/>
        <end position="128"/>
    </location>
</feature>
<gene>
    <name evidence="9" type="ORF">EFY87_15100</name>
</gene>
<evidence type="ECO:0000256" key="7">
    <source>
        <dbReference type="SAM" id="Phobius"/>
    </source>
</evidence>
<keyword evidence="10" id="KW-1185">Reference proteome</keyword>
<dbReference type="OrthoDB" id="9778875at2"/>
<feature type="transmembrane region" description="Helical" evidence="7">
    <location>
        <begin position="21"/>
        <end position="46"/>
    </location>
</feature>
<reference evidence="9 10" key="1">
    <citation type="submission" date="2018-11" db="EMBL/GenBank/DDBJ databases">
        <title>Draft genome of Simplicispira Flexivirga sp. BO-16.</title>
        <authorList>
            <person name="Im W.T."/>
        </authorList>
    </citation>
    <scope>NUCLEOTIDE SEQUENCE [LARGE SCALE GENOMIC DNA]</scope>
    <source>
        <strain evidence="9 10">BO-16</strain>
    </source>
</reference>
<feature type="transmembrane region" description="Helical" evidence="7">
    <location>
        <begin position="140"/>
        <end position="160"/>
    </location>
</feature>
<dbReference type="InterPro" id="IPR036259">
    <property type="entry name" value="MFS_trans_sf"/>
</dbReference>
<evidence type="ECO:0000259" key="8">
    <source>
        <dbReference type="PROSITE" id="PS50850"/>
    </source>
</evidence>